<proteinExistence type="inferred from homology"/>
<feature type="transmembrane region" description="Helical" evidence="7">
    <location>
        <begin position="37"/>
        <end position="60"/>
    </location>
</feature>
<comment type="similarity">
    <text evidence="7">Belongs to the UPF0761 family.</text>
</comment>
<sequence length="282" mass="31424">MQSVIQWFEYWKEHGLDFAKFLINRIRSDRLTTTAGALAYTTLLSLVPMIAVVFSIISAVPSFSGVQTRLEDLLFSNFVPAAGDLLRSQINQFVTNASRTTTIGGVFVLVVAVLLIASVENALNRIWRRTRSRNLIRALPTYWMILTLGPVLVGASLAVSSYIFSLEFFSENSLGGFWPSMVRVVPIGLSTIAFMLLYLIMPNKRVRLRHAFAGALLAGVLFELGKRCFALYLSSFNSYQAIYGALAAIPILFVWVYISWIIVLLGAEYSAALDEFEQAEPE</sequence>
<reference evidence="8 9" key="1">
    <citation type="journal article" date="2013" name="Int. J. Syst. Evol. Microbiol.">
        <title>Celerinatantimonas yamalensis sp. nov., a cold-adapted diazotrophic bacterium from a cold permafrost brine.</title>
        <authorList>
            <person name="Shcherbakova V."/>
            <person name="Chuvilskaya N."/>
            <person name="Rivkina E."/>
            <person name="Demidov N."/>
            <person name="Uchaeva V."/>
            <person name="Suetin S."/>
            <person name="Suzina N."/>
            <person name="Gilichinsky D."/>
        </authorList>
    </citation>
    <scope>NUCLEOTIDE SEQUENCE [LARGE SCALE GENOMIC DNA]</scope>
    <source>
        <strain evidence="8 9">C7</strain>
    </source>
</reference>
<gene>
    <name evidence="8" type="ORF">ABUE30_13575</name>
</gene>
<evidence type="ECO:0000256" key="7">
    <source>
        <dbReference type="HAMAP-Rule" id="MF_00672"/>
    </source>
</evidence>
<accession>A0ABW9G8T2</accession>
<evidence type="ECO:0000256" key="2">
    <source>
        <dbReference type="ARBA" id="ARBA00022475"/>
    </source>
</evidence>
<feature type="transmembrane region" description="Helical" evidence="7">
    <location>
        <begin position="103"/>
        <end position="123"/>
    </location>
</feature>
<dbReference type="InterPro" id="IPR023679">
    <property type="entry name" value="UPF0761_bac"/>
</dbReference>
<name>A0ABW9G8T2_9GAMM</name>
<comment type="caution">
    <text evidence="7">Lacks conserved residue(s) required for the propagation of feature annotation.</text>
</comment>
<dbReference type="Proteomes" id="UP001629953">
    <property type="component" value="Unassembled WGS sequence"/>
</dbReference>
<keyword evidence="3" id="KW-0997">Cell inner membrane</keyword>
<dbReference type="NCBIfam" id="NF002457">
    <property type="entry name" value="PRK01637.1"/>
    <property type="match status" value="1"/>
</dbReference>
<dbReference type="RefSeq" id="WP_408624342.1">
    <property type="nucleotide sequence ID" value="NZ_JBEQCT010000006.1"/>
</dbReference>
<dbReference type="Pfam" id="PF03631">
    <property type="entry name" value="Virul_fac_BrkB"/>
    <property type="match status" value="1"/>
</dbReference>
<keyword evidence="2 7" id="KW-1003">Cell membrane</keyword>
<evidence type="ECO:0000256" key="6">
    <source>
        <dbReference type="ARBA" id="ARBA00023136"/>
    </source>
</evidence>
<evidence type="ECO:0000313" key="9">
    <source>
        <dbReference type="Proteomes" id="UP001629953"/>
    </source>
</evidence>
<keyword evidence="9" id="KW-1185">Reference proteome</keyword>
<dbReference type="EMBL" id="JBEQCT010000006">
    <property type="protein sequence ID" value="MFM2486076.1"/>
    <property type="molecule type" value="Genomic_DNA"/>
</dbReference>
<organism evidence="8 9">
    <name type="scientific">Celerinatantimonas yamalensis</name>
    <dbReference type="NCBI Taxonomy" id="559956"/>
    <lineage>
        <taxon>Bacteria</taxon>
        <taxon>Pseudomonadati</taxon>
        <taxon>Pseudomonadota</taxon>
        <taxon>Gammaproteobacteria</taxon>
        <taxon>Celerinatantimonadaceae</taxon>
        <taxon>Celerinatantimonas</taxon>
    </lineage>
</organism>
<dbReference type="PANTHER" id="PTHR30213:SF0">
    <property type="entry name" value="UPF0761 MEMBRANE PROTEIN YIHY"/>
    <property type="match status" value="1"/>
</dbReference>
<evidence type="ECO:0000313" key="8">
    <source>
        <dbReference type="EMBL" id="MFM2486076.1"/>
    </source>
</evidence>
<keyword evidence="6 7" id="KW-0472">Membrane</keyword>
<comment type="subcellular location">
    <subcellularLocation>
        <location evidence="1 7">Cell membrane</location>
        <topology evidence="1 7">Multi-pass membrane protein</topology>
    </subcellularLocation>
</comment>
<dbReference type="PIRSF" id="PIRSF035875">
    <property type="entry name" value="RNase_BN"/>
    <property type="match status" value="1"/>
</dbReference>
<evidence type="ECO:0000256" key="4">
    <source>
        <dbReference type="ARBA" id="ARBA00022692"/>
    </source>
</evidence>
<dbReference type="InterPro" id="IPR017039">
    <property type="entry name" value="Virul_fac_BrkB"/>
</dbReference>
<feature type="transmembrane region" description="Helical" evidence="7">
    <location>
        <begin position="143"/>
        <end position="164"/>
    </location>
</feature>
<dbReference type="HAMAP" id="MF_00672">
    <property type="entry name" value="UPF0761"/>
    <property type="match status" value="1"/>
</dbReference>
<feature type="transmembrane region" description="Helical" evidence="7">
    <location>
        <begin position="176"/>
        <end position="200"/>
    </location>
</feature>
<protein>
    <recommendedName>
        <fullName evidence="7">UPF0761 membrane protein ABUE30_13575</fullName>
    </recommendedName>
</protein>
<evidence type="ECO:0000256" key="3">
    <source>
        <dbReference type="ARBA" id="ARBA00022519"/>
    </source>
</evidence>
<keyword evidence="5 7" id="KW-1133">Transmembrane helix</keyword>
<dbReference type="NCBIfam" id="TIGR00765">
    <property type="entry name" value="yihY_not_rbn"/>
    <property type="match status" value="1"/>
</dbReference>
<comment type="caution">
    <text evidence="8">The sequence shown here is derived from an EMBL/GenBank/DDBJ whole genome shotgun (WGS) entry which is preliminary data.</text>
</comment>
<dbReference type="PANTHER" id="PTHR30213">
    <property type="entry name" value="INNER MEMBRANE PROTEIN YHJD"/>
    <property type="match status" value="1"/>
</dbReference>
<keyword evidence="4 7" id="KW-0812">Transmembrane</keyword>
<feature type="transmembrane region" description="Helical" evidence="7">
    <location>
        <begin position="241"/>
        <end position="265"/>
    </location>
</feature>
<evidence type="ECO:0000256" key="1">
    <source>
        <dbReference type="ARBA" id="ARBA00004651"/>
    </source>
</evidence>
<evidence type="ECO:0000256" key="5">
    <source>
        <dbReference type="ARBA" id="ARBA00022989"/>
    </source>
</evidence>